<feature type="compositionally biased region" description="Basic residues" evidence="1">
    <location>
        <begin position="60"/>
        <end position="71"/>
    </location>
</feature>
<comment type="caution">
    <text evidence="2">The sequence shown here is derived from an EMBL/GenBank/DDBJ whole genome shotgun (WGS) entry which is preliminary data.</text>
</comment>
<evidence type="ECO:0000313" key="2">
    <source>
        <dbReference type="EMBL" id="KWS03354.1"/>
    </source>
</evidence>
<organism evidence="2 3">
    <name type="scientific">Lysobacter capsici AZ78</name>
    <dbReference type="NCBI Taxonomy" id="1444315"/>
    <lineage>
        <taxon>Bacteria</taxon>
        <taxon>Pseudomonadati</taxon>
        <taxon>Pseudomonadota</taxon>
        <taxon>Gammaproteobacteria</taxon>
        <taxon>Lysobacterales</taxon>
        <taxon>Lysobacteraceae</taxon>
        <taxon>Lysobacter</taxon>
    </lineage>
</organism>
<protein>
    <submittedName>
        <fullName evidence="2">Uncharacterized protein</fullName>
    </submittedName>
</protein>
<evidence type="ECO:0000256" key="1">
    <source>
        <dbReference type="SAM" id="MobiDB-lite"/>
    </source>
</evidence>
<keyword evidence="3" id="KW-1185">Reference proteome</keyword>
<accession>A0A108U6B3</accession>
<dbReference type="EMBL" id="JAJA02000001">
    <property type="protein sequence ID" value="KWS03354.1"/>
    <property type="molecule type" value="Genomic_DNA"/>
</dbReference>
<sequence>MGVPCLVQVDLRVHQDAFGVGERCGRLRQLRQLWRRCRRASTAPGLPGSRHDAIGEAGHRVNRRPLCKRGRAPGAGTKPDRTHSAGDSLFARAQAIKKKQKRIPAGPVLQRENSVVRHRALSKATQAIAG</sequence>
<dbReference type="AlphaFoldDB" id="A0A108U6B3"/>
<evidence type="ECO:0000313" key="3">
    <source>
        <dbReference type="Proteomes" id="UP000023435"/>
    </source>
</evidence>
<dbReference type="Proteomes" id="UP000023435">
    <property type="component" value="Unassembled WGS sequence"/>
</dbReference>
<gene>
    <name evidence="2" type="ORF">AZ78_0900</name>
</gene>
<proteinExistence type="predicted"/>
<reference evidence="2 3" key="1">
    <citation type="journal article" date="2014" name="Genome Announc.">
        <title>Draft Genome Sequence of Lysobacter capsici AZ78, a Bacterium Antagonistic to Plant-Pathogenic Oomycetes.</title>
        <authorList>
            <person name="Puopolo G."/>
            <person name="Sonego P."/>
            <person name="Engelen K."/>
            <person name="Pertot I."/>
        </authorList>
    </citation>
    <scope>NUCLEOTIDE SEQUENCE [LARGE SCALE GENOMIC DNA]</scope>
    <source>
        <strain evidence="2 3">AZ78</strain>
    </source>
</reference>
<feature type="compositionally biased region" description="Basic and acidic residues" evidence="1">
    <location>
        <begin position="49"/>
        <end position="59"/>
    </location>
</feature>
<feature type="region of interest" description="Disordered" evidence="1">
    <location>
        <begin position="41"/>
        <end position="89"/>
    </location>
</feature>
<name>A0A108U6B3_9GAMM</name>